<comment type="caution">
    <text evidence="9">The sequence shown here is derived from an EMBL/GenBank/DDBJ whole genome shotgun (WGS) entry which is preliminary data.</text>
</comment>
<dbReference type="EMBL" id="JAEPRA010000013">
    <property type="protein sequence ID" value="KAG2176617.1"/>
    <property type="molecule type" value="Genomic_DNA"/>
</dbReference>
<evidence type="ECO:0000313" key="10">
    <source>
        <dbReference type="Proteomes" id="UP000612746"/>
    </source>
</evidence>
<dbReference type="OrthoDB" id="434092at2759"/>
<evidence type="ECO:0000256" key="4">
    <source>
        <dbReference type="ARBA" id="ARBA00023015"/>
    </source>
</evidence>
<dbReference type="GO" id="GO:0005739">
    <property type="term" value="C:mitochondrion"/>
    <property type="evidence" value="ECO:0007669"/>
    <property type="project" value="UniProtKB-SubCell"/>
</dbReference>
<dbReference type="GO" id="GO:0000150">
    <property type="term" value="F:DNA strand exchange activity"/>
    <property type="evidence" value="ECO:0007669"/>
    <property type="project" value="InterPro"/>
</dbReference>
<reference evidence="9" key="1">
    <citation type="submission" date="2020-12" db="EMBL/GenBank/DDBJ databases">
        <title>Metabolic potential, ecology and presence of endohyphal bacteria is reflected in genomic diversity of Mucoromycotina.</title>
        <authorList>
            <person name="Muszewska A."/>
            <person name="Okrasinska A."/>
            <person name="Steczkiewicz K."/>
            <person name="Drgas O."/>
            <person name="Orlowska M."/>
            <person name="Perlinska-Lenart U."/>
            <person name="Aleksandrzak-Piekarczyk T."/>
            <person name="Szatraj K."/>
            <person name="Zielenkiewicz U."/>
            <person name="Pilsyk S."/>
            <person name="Malc E."/>
            <person name="Mieczkowski P."/>
            <person name="Kruszewska J.S."/>
            <person name="Biernat P."/>
            <person name="Pawlowska J."/>
        </authorList>
    </citation>
    <scope>NUCLEOTIDE SEQUENCE</scope>
    <source>
        <strain evidence="9">WA0000051536</strain>
    </source>
</reference>
<keyword evidence="10" id="KW-1185">Reference proteome</keyword>
<dbReference type="GO" id="GO:1990904">
    <property type="term" value="C:ribonucleoprotein complex"/>
    <property type="evidence" value="ECO:0007669"/>
    <property type="project" value="UniProtKB-KW"/>
</dbReference>
<dbReference type="GO" id="GO:0003735">
    <property type="term" value="F:structural constituent of ribosome"/>
    <property type="evidence" value="ECO:0007669"/>
    <property type="project" value="TreeGrafter"/>
</dbReference>
<evidence type="ECO:0000256" key="1">
    <source>
        <dbReference type="ARBA" id="ARBA00004173"/>
    </source>
</evidence>
<dbReference type="AlphaFoldDB" id="A0A8H7UCL5"/>
<keyword evidence="7" id="KW-0687">Ribonucleoprotein</keyword>
<dbReference type="Pfam" id="PF12829">
    <property type="entry name" value="Mhr1"/>
    <property type="match status" value="1"/>
</dbReference>
<evidence type="ECO:0000256" key="5">
    <source>
        <dbReference type="ARBA" id="ARBA00023128"/>
    </source>
</evidence>
<keyword evidence="3" id="KW-0689">Ribosomal protein</keyword>
<protein>
    <recommendedName>
        <fullName evidence="8">Large ribosomal subunit protein mL67</fullName>
    </recommendedName>
</protein>
<feature type="non-terminal residue" evidence="9">
    <location>
        <position position="1"/>
    </location>
</feature>
<organism evidence="9 10">
    <name type="scientific">Umbelopsis vinacea</name>
    <dbReference type="NCBI Taxonomy" id="44442"/>
    <lineage>
        <taxon>Eukaryota</taxon>
        <taxon>Fungi</taxon>
        <taxon>Fungi incertae sedis</taxon>
        <taxon>Mucoromycota</taxon>
        <taxon>Mucoromycotina</taxon>
        <taxon>Umbelopsidomycetes</taxon>
        <taxon>Umbelopsidales</taxon>
        <taxon>Umbelopsidaceae</taxon>
        <taxon>Umbelopsis</taxon>
    </lineage>
</organism>
<name>A0A8H7UCL5_9FUNG</name>
<dbReference type="GO" id="GO:0003697">
    <property type="term" value="F:single-stranded DNA binding"/>
    <property type="evidence" value="ECO:0007669"/>
    <property type="project" value="InterPro"/>
</dbReference>
<comment type="subcellular location">
    <subcellularLocation>
        <location evidence="1">Mitochondrion</location>
    </subcellularLocation>
</comment>
<keyword evidence="5" id="KW-0496">Mitochondrion</keyword>
<dbReference type="PANTHER" id="PTHR28184:SF1">
    <property type="entry name" value="LARGE RIBOSOMAL SUBUNIT PROTEIN ML67"/>
    <property type="match status" value="1"/>
</dbReference>
<dbReference type="GO" id="GO:0005840">
    <property type="term" value="C:ribosome"/>
    <property type="evidence" value="ECO:0007669"/>
    <property type="project" value="UniProtKB-KW"/>
</dbReference>
<evidence type="ECO:0000256" key="7">
    <source>
        <dbReference type="ARBA" id="ARBA00023274"/>
    </source>
</evidence>
<dbReference type="Proteomes" id="UP000612746">
    <property type="component" value="Unassembled WGS sequence"/>
</dbReference>
<evidence type="ECO:0000256" key="2">
    <source>
        <dbReference type="ARBA" id="ARBA00010741"/>
    </source>
</evidence>
<proteinExistence type="inferred from homology"/>
<keyword evidence="6" id="KW-0804">Transcription</keyword>
<dbReference type="PANTHER" id="PTHR28184">
    <property type="entry name" value="MITOCHONDRIAL HOMOLOGOUS RECOMBINATION PROTEIN 1"/>
    <property type="match status" value="1"/>
</dbReference>
<gene>
    <name evidence="9" type="ORF">INT44_007281</name>
</gene>
<dbReference type="InterPro" id="IPR024629">
    <property type="entry name" value="Ribosomal_mL67"/>
</dbReference>
<keyword evidence="4" id="KW-0805">Transcription regulation</keyword>
<evidence type="ECO:0000256" key="6">
    <source>
        <dbReference type="ARBA" id="ARBA00023163"/>
    </source>
</evidence>
<evidence type="ECO:0000256" key="3">
    <source>
        <dbReference type="ARBA" id="ARBA00022980"/>
    </source>
</evidence>
<comment type="similarity">
    <text evidence="2">Belongs to the mitochondrion-specific ribosomal protein mL67 family.</text>
</comment>
<sequence>KSVAMSHSVHLFRHIQTSQVIVSLKKAMKACYFLQPSQLNQLDAATQPVRLRKDLWRPMVSINGFKDQETAQAVTDALLQRSELRQLETMFSDEHLKLAKRYRGPIEQDIVEKSLVSLREALETIVPRRHTEDSPKLTALWEQQKFADLAGAGEENKWPQFVEHGQLVLKRNRFVKEA</sequence>
<accession>A0A8H7UCL5</accession>
<evidence type="ECO:0000313" key="9">
    <source>
        <dbReference type="EMBL" id="KAG2176617.1"/>
    </source>
</evidence>
<evidence type="ECO:0000256" key="8">
    <source>
        <dbReference type="ARBA" id="ARBA00035185"/>
    </source>
</evidence>